<dbReference type="AlphaFoldDB" id="A0AAU1IBP1"/>
<protein>
    <submittedName>
        <fullName evidence="1">Isopentenyl transferase family protein</fullName>
    </submittedName>
</protein>
<dbReference type="EMBL" id="CP108140">
    <property type="protein sequence ID" value="WTP91600.1"/>
    <property type="molecule type" value="Genomic_DNA"/>
</dbReference>
<keyword evidence="1" id="KW-0808">Transferase</keyword>
<dbReference type="Pfam" id="PF01745">
    <property type="entry name" value="IPT"/>
    <property type="match status" value="1"/>
</dbReference>
<reference evidence="1" key="1">
    <citation type="submission" date="2022-10" db="EMBL/GenBank/DDBJ databases">
        <title>The complete genomes of actinobacterial strains from the NBC collection.</title>
        <authorList>
            <person name="Joergensen T.S."/>
            <person name="Alvarez Arevalo M."/>
            <person name="Sterndorff E.B."/>
            <person name="Faurdal D."/>
            <person name="Vuksanovic O."/>
            <person name="Mourched A.-S."/>
            <person name="Charusanti P."/>
            <person name="Shaw S."/>
            <person name="Blin K."/>
            <person name="Weber T."/>
        </authorList>
    </citation>
    <scope>NUCLEOTIDE SEQUENCE</scope>
    <source>
        <strain evidence="1">NBC 00180</strain>
    </source>
</reference>
<dbReference type="Gene3D" id="1.10.287.890">
    <property type="entry name" value="Crystal structure of tRNA isopentenylpyrophosphate transferase (bh2366) domain"/>
    <property type="match status" value="1"/>
</dbReference>
<dbReference type="GO" id="GO:0016740">
    <property type="term" value="F:transferase activity"/>
    <property type="evidence" value="ECO:0007669"/>
    <property type="project" value="UniProtKB-KW"/>
</dbReference>
<name>A0AAU1IBP1_9ACTN</name>
<evidence type="ECO:0000313" key="1">
    <source>
        <dbReference type="EMBL" id="WTP91600.1"/>
    </source>
</evidence>
<proteinExistence type="predicted"/>
<dbReference type="SUPFAM" id="SSF52540">
    <property type="entry name" value="P-loop containing nucleoside triphosphate hydrolases"/>
    <property type="match status" value="1"/>
</dbReference>
<dbReference type="InterPro" id="IPR027417">
    <property type="entry name" value="P-loop_NTPase"/>
</dbReference>
<dbReference type="Gene3D" id="3.40.50.300">
    <property type="entry name" value="P-loop containing nucleotide triphosphate hydrolases"/>
    <property type="match status" value="1"/>
</dbReference>
<organism evidence="1">
    <name type="scientific">Streptomyces sp. NBC_00180</name>
    <dbReference type="NCBI Taxonomy" id="2903632"/>
    <lineage>
        <taxon>Bacteria</taxon>
        <taxon>Bacillati</taxon>
        <taxon>Actinomycetota</taxon>
        <taxon>Actinomycetes</taxon>
        <taxon>Kitasatosporales</taxon>
        <taxon>Streptomycetaceae</taxon>
        <taxon>Streptomyces</taxon>
    </lineage>
</organism>
<sequence>MSNFRVFMLIGPTGVGKTRRSVALGQQHRSPVVALDRLQCHPDLAVGSGRPEAAGLAGTERIYLDDNRPVGVGLLPPEAAVERVAALVHHHRSSGGEHLIFEGGSISILQELAKRDDWSAGIDLHVSLLLEKSYIEYDRNMQTRIGEMLGYTGDAPTLIGELRALWLDSAAMSVLRKLMTYSAIIDFCEREGLDLTEMNSTAEAAFRFTFFRIIYREFMNHAERQRCEITAVLDTFAERGCGVDSILM</sequence>
<accession>A0AAU1IBP1</accession>
<gene>
    <name evidence="1" type="ORF">OG477_42920</name>
</gene>